<dbReference type="GO" id="GO:0000978">
    <property type="term" value="F:RNA polymerase II cis-regulatory region sequence-specific DNA binding"/>
    <property type="evidence" value="ECO:0007669"/>
    <property type="project" value="InterPro"/>
</dbReference>
<dbReference type="PROSITE" id="PS00031">
    <property type="entry name" value="NUCLEAR_REC_DBD_1"/>
    <property type="match status" value="1"/>
</dbReference>
<dbReference type="GO" id="GO:0003700">
    <property type="term" value="F:DNA-binding transcription factor activity"/>
    <property type="evidence" value="ECO:0007669"/>
    <property type="project" value="InterPro"/>
</dbReference>
<evidence type="ECO:0000256" key="8">
    <source>
        <dbReference type="ARBA" id="ARBA00023163"/>
    </source>
</evidence>
<dbReference type="Pfam" id="PF00105">
    <property type="entry name" value="zf-C4"/>
    <property type="match status" value="1"/>
</dbReference>
<dbReference type="EMBL" id="CATQJL010000305">
    <property type="protein sequence ID" value="CAJ0604599.1"/>
    <property type="molecule type" value="Genomic_DNA"/>
</dbReference>
<protein>
    <submittedName>
        <fullName evidence="14">Uncharacterized protein</fullName>
    </submittedName>
</protein>
<dbReference type="SMART" id="SM00399">
    <property type="entry name" value="ZnF_C4"/>
    <property type="match status" value="1"/>
</dbReference>
<keyword evidence="7 11" id="KW-0238">DNA-binding</keyword>
<evidence type="ECO:0000259" key="12">
    <source>
        <dbReference type="PROSITE" id="PS51030"/>
    </source>
</evidence>
<keyword evidence="5 11" id="KW-0862">Zinc</keyword>
<comment type="subcellular location">
    <subcellularLocation>
        <location evidence="1 11">Nucleus</location>
    </subcellularLocation>
</comment>
<evidence type="ECO:0000256" key="1">
    <source>
        <dbReference type="ARBA" id="ARBA00004123"/>
    </source>
</evidence>
<keyword evidence="3 11" id="KW-0479">Metal-binding</keyword>
<dbReference type="InterPro" id="IPR000536">
    <property type="entry name" value="Nucl_hrmn_rcpt_lig-bd"/>
</dbReference>
<evidence type="ECO:0000256" key="2">
    <source>
        <dbReference type="ARBA" id="ARBA00005993"/>
    </source>
</evidence>
<proteinExistence type="inferred from homology"/>
<dbReference type="GO" id="GO:0008270">
    <property type="term" value="F:zinc ion binding"/>
    <property type="evidence" value="ECO:0007669"/>
    <property type="project" value="UniProtKB-KW"/>
</dbReference>
<reference evidence="14" key="1">
    <citation type="submission" date="2023-07" db="EMBL/GenBank/DDBJ databases">
        <authorList>
            <consortium name="CYATHOMIX"/>
        </authorList>
    </citation>
    <scope>NUCLEOTIDE SEQUENCE</scope>
    <source>
        <strain evidence="14">N/A</strain>
    </source>
</reference>
<organism evidence="14 15">
    <name type="scientific">Cylicocyclus nassatus</name>
    <name type="common">Nematode worm</name>
    <dbReference type="NCBI Taxonomy" id="53992"/>
    <lineage>
        <taxon>Eukaryota</taxon>
        <taxon>Metazoa</taxon>
        <taxon>Ecdysozoa</taxon>
        <taxon>Nematoda</taxon>
        <taxon>Chromadorea</taxon>
        <taxon>Rhabditida</taxon>
        <taxon>Rhabditina</taxon>
        <taxon>Rhabditomorpha</taxon>
        <taxon>Strongyloidea</taxon>
        <taxon>Strongylidae</taxon>
        <taxon>Cylicocyclus</taxon>
    </lineage>
</organism>
<dbReference type="InterPro" id="IPR013088">
    <property type="entry name" value="Znf_NHR/GATA"/>
</dbReference>
<evidence type="ECO:0000256" key="5">
    <source>
        <dbReference type="ARBA" id="ARBA00022833"/>
    </source>
</evidence>
<evidence type="ECO:0000256" key="6">
    <source>
        <dbReference type="ARBA" id="ARBA00023015"/>
    </source>
</evidence>
<dbReference type="Pfam" id="PF00104">
    <property type="entry name" value="Hormone_recep"/>
    <property type="match status" value="1"/>
</dbReference>
<dbReference type="Proteomes" id="UP001176961">
    <property type="component" value="Unassembled WGS sequence"/>
</dbReference>
<dbReference type="SUPFAM" id="SSF57716">
    <property type="entry name" value="Glucocorticoid receptor-like (DNA-binding domain)"/>
    <property type="match status" value="1"/>
</dbReference>
<evidence type="ECO:0000256" key="3">
    <source>
        <dbReference type="ARBA" id="ARBA00022723"/>
    </source>
</evidence>
<keyword evidence="4 11" id="KW-0863">Zinc-finger</keyword>
<keyword evidence="10 11" id="KW-0539">Nucleus</keyword>
<evidence type="ECO:0000256" key="11">
    <source>
        <dbReference type="RuleBase" id="RU004334"/>
    </source>
</evidence>
<evidence type="ECO:0000256" key="10">
    <source>
        <dbReference type="ARBA" id="ARBA00023242"/>
    </source>
</evidence>
<dbReference type="PROSITE" id="PS51030">
    <property type="entry name" value="NUCLEAR_REC_DBD_2"/>
    <property type="match status" value="1"/>
</dbReference>
<evidence type="ECO:0000313" key="15">
    <source>
        <dbReference type="Proteomes" id="UP001176961"/>
    </source>
</evidence>
<dbReference type="GO" id="GO:0005634">
    <property type="term" value="C:nucleus"/>
    <property type="evidence" value="ECO:0007669"/>
    <property type="project" value="UniProtKB-SubCell"/>
</dbReference>
<dbReference type="Gene3D" id="1.10.565.10">
    <property type="entry name" value="Retinoid X Receptor"/>
    <property type="match status" value="1"/>
</dbReference>
<evidence type="ECO:0000313" key="14">
    <source>
        <dbReference type="EMBL" id="CAJ0604599.1"/>
    </source>
</evidence>
<dbReference type="PANTHER" id="PTHR46397:SF3">
    <property type="entry name" value="NR LBD DOMAIN-CONTAINING PROTEIN-RELATED"/>
    <property type="match status" value="1"/>
</dbReference>
<comment type="similarity">
    <text evidence="2 11">Belongs to the nuclear hormone receptor family.</text>
</comment>
<feature type="domain" description="Nuclear receptor" evidence="12">
    <location>
        <begin position="2"/>
        <end position="78"/>
    </location>
</feature>
<dbReference type="InterPro" id="IPR035500">
    <property type="entry name" value="NHR-like_dom_sf"/>
</dbReference>
<evidence type="ECO:0000259" key="13">
    <source>
        <dbReference type="PROSITE" id="PS51843"/>
    </source>
</evidence>
<dbReference type="InterPro" id="IPR001628">
    <property type="entry name" value="Znf_hrmn_rcpt"/>
</dbReference>
<evidence type="ECO:0000256" key="9">
    <source>
        <dbReference type="ARBA" id="ARBA00023170"/>
    </source>
</evidence>
<dbReference type="InterPro" id="IPR049636">
    <property type="entry name" value="HNF4-like_DBD"/>
</dbReference>
<dbReference type="AlphaFoldDB" id="A0AA36H5T4"/>
<name>A0AA36H5T4_CYLNA</name>
<keyword evidence="15" id="KW-1185">Reference proteome</keyword>
<evidence type="ECO:0000256" key="4">
    <source>
        <dbReference type="ARBA" id="ARBA00022771"/>
    </source>
</evidence>
<dbReference type="Gene3D" id="3.30.50.10">
    <property type="entry name" value="Erythroid Transcription Factor GATA-1, subunit A"/>
    <property type="match status" value="1"/>
</dbReference>
<gene>
    <name evidence="14" type="ORF">CYNAS_LOCUS16582</name>
</gene>
<dbReference type="PRINTS" id="PR00047">
    <property type="entry name" value="STROIDFINGER"/>
</dbReference>
<accession>A0AA36H5T4</accession>
<keyword evidence="6 11" id="KW-0805">Transcription regulation</keyword>
<dbReference type="PANTHER" id="PTHR46397">
    <property type="entry name" value="NUCLEAR HORMONE RECEPTOR FAMILY-RELATED"/>
    <property type="match status" value="1"/>
</dbReference>
<dbReference type="SUPFAM" id="SSF48508">
    <property type="entry name" value="Nuclear receptor ligand-binding domain"/>
    <property type="match status" value="1"/>
</dbReference>
<feature type="domain" description="NR LBD" evidence="13">
    <location>
        <begin position="118"/>
        <end position="386"/>
    </location>
</feature>
<keyword evidence="9 11" id="KW-0675">Receptor</keyword>
<sequence length="388" mass="44826">MILTCAVCESPTAQSAHFGARTCKACAAFFRRTVSAKLVYKCREEASCTIHYEKRMLCRKCRYDKCIAAGMSRNLVQSMRATAHTLLVSQCSAEKNCNPSTFDSPRISPSDRGIGTEERKCVVEHYTRIEADLNSRRRMLYTNTKMSNIFTTRCECPFEKQDLKPFNYKTFVGNSRSDFIMLYGYTTGFMQFDDLDPAEKQTLYRYTCAVDMFLNSAYFTSRISFNEKRIATIGCEYICVEGTPMTGDEPWAQHLFANREDQDRYKSIVPRHVALWKSLIVPFHRLRLQFDEFCALKALICWHISHYKLGANGRRICSNQRNLIIKCLNDMACERSSCPEEWMGNLILFISCVVKEIIELVNSLVMITFFNIFDCDSVIKDLMENESY</sequence>
<comment type="caution">
    <text evidence="14">The sequence shown here is derived from an EMBL/GenBank/DDBJ whole genome shotgun (WGS) entry which is preliminary data.</text>
</comment>
<dbReference type="CDD" id="cd06960">
    <property type="entry name" value="NR_DBD_HNF4A"/>
    <property type="match status" value="1"/>
</dbReference>
<dbReference type="PROSITE" id="PS51843">
    <property type="entry name" value="NR_LBD"/>
    <property type="match status" value="1"/>
</dbReference>
<evidence type="ECO:0000256" key="7">
    <source>
        <dbReference type="ARBA" id="ARBA00023125"/>
    </source>
</evidence>
<dbReference type="SMART" id="SM00430">
    <property type="entry name" value="HOLI"/>
    <property type="match status" value="1"/>
</dbReference>
<keyword evidence="8 11" id="KW-0804">Transcription</keyword>